<evidence type="ECO:0000313" key="1">
    <source>
        <dbReference type="EMBL" id="PJZ25799.1"/>
    </source>
</evidence>
<dbReference type="Gene3D" id="3.30.2020.40">
    <property type="entry name" value="Uncharacterised protein PF10387, DUF2442"/>
    <property type="match status" value="1"/>
</dbReference>
<dbReference type="EMBL" id="NPDN01000004">
    <property type="protein sequence ID" value="PJZ25799.1"/>
    <property type="molecule type" value="Genomic_DNA"/>
</dbReference>
<proteinExistence type="predicted"/>
<dbReference type="Proteomes" id="UP000232196">
    <property type="component" value="Unassembled WGS sequence"/>
</dbReference>
<dbReference type="Pfam" id="PF10387">
    <property type="entry name" value="DUF2442"/>
    <property type="match status" value="1"/>
</dbReference>
<name>A0A2M9XDV7_9LEPT</name>
<reference evidence="1 2" key="1">
    <citation type="submission" date="2017-07" db="EMBL/GenBank/DDBJ databases">
        <title>Leptospira spp. isolated from tropical soils.</title>
        <authorList>
            <person name="Thibeaux R."/>
            <person name="Iraola G."/>
            <person name="Ferres I."/>
            <person name="Bierque E."/>
            <person name="Girault D."/>
            <person name="Soupe-Gilbert M.-E."/>
            <person name="Picardeau M."/>
            <person name="Goarant C."/>
        </authorList>
    </citation>
    <scope>NUCLEOTIDE SEQUENCE [LARGE SCALE GENOMIC DNA]</scope>
    <source>
        <strain evidence="1 2">MCA1-C-A1</strain>
    </source>
</reference>
<dbReference type="AlphaFoldDB" id="A0A2M9XDV7"/>
<protein>
    <recommendedName>
        <fullName evidence="3">DUF2442 domain-containing protein</fullName>
    </recommendedName>
</protein>
<evidence type="ECO:0008006" key="3">
    <source>
        <dbReference type="Google" id="ProtNLM"/>
    </source>
</evidence>
<comment type="caution">
    <text evidence="1">The sequence shown here is derived from an EMBL/GenBank/DDBJ whole genome shotgun (WGS) entry which is preliminary data.</text>
</comment>
<sequence length="92" mass="10409">MSSTASNNLITNVPAIKVWVENRMIYLELSDGRILGFPADRFKLLKAASNSQLQEVRLELKGYALRWENLDEDLTVQGILEGKFQLPLKTST</sequence>
<gene>
    <name evidence="1" type="ORF">CH357_09175</name>
</gene>
<accession>A0A2M9XDV7</accession>
<dbReference type="OrthoDB" id="337884at2"/>
<organism evidence="1 2">
    <name type="scientific">Leptospira hartskeerlii</name>
    <dbReference type="NCBI Taxonomy" id="2023177"/>
    <lineage>
        <taxon>Bacteria</taxon>
        <taxon>Pseudomonadati</taxon>
        <taxon>Spirochaetota</taxon>
        <taxon>Spirochaetia</taxon>
        <taxon>Leptospirales</taxon>
        <taxon>Leptospiraceae</taxon>
        <taxon>Leptospira</taxon>
    </lineage>
</organism>
<dbReference type="RefSeq" id="WP_100706440.1">
    <property type="nucleotide sequence ID" value="NZ_NPDL01000001.1"/>
</dbReference>
<keyword evidence="2" id="KW-1185">Reference proteome</keyword>
<dbReference type="InterPro" id="IPR018841">
    <property type="entry name" value="DUF2442"/>
</dbReference>
<evidence type="ECO:0000313" key="2">
    <source>
        <dbReference type="Proteomes" id="UP000232196"/>
    </source>
</evidence>